<keyword evidence="4" id="KW-1185">Reference proteome</keyword>
<dbReference type="RefSeq" id="WP_207274329.1">
    <property type="nucleotide sequence ID" value="NZ_JAFMPK010000025.1"/>
</dbReference>
<feature type="compositionally biased region" description="Pro residues" evidence="1">
    <location>
        <begin position="248"/>
        <end position="278"/>
    </location>
</feature>
<dbReference type="Proteomes" id="UP000664617">
    <property type="component" value="Unassembled WGS sequence"/>
</dbReference>
<feature type="region of interest" description="Disordered" evidence="1">
    <location>
        <begin position="148"/>
        <end position="278"/>
    </location>
</feature>
<accession>A0ABS3I5Q6</accession>
<evidence type="ECO:0000256" key="1">
    <source>
        <dbReference type="SAM" id="MobiDB-lite"/>
    </source>
</evidence>
<gene>
    <name evidence="3" type="ORF">J0911_04810</name>
</gene>
<feature type="chain" id="PRO_5047015237" description="DUF5667 domain-containing protein" evidence="2">
    <location>
        <begin position="23"/>
        <end position="278"/>
    </location>
</feature>
<name>A0ABS3I5Q6_9MICO</name>
<feature type="signal peptide" evidence="2">
    <location>
        <begin position="1"/>
        <end position="22"/>
    </location>
</feature>
<reference evidence="3 4" key="1">
    <citation type="submission" date="2021-03" db="EMBL/GenBank/DDBJ databases">
        <authorList>
            <person name="Xin L."/>
        </authorList>
    </citation>
    <scope>NUCLEOTIDE SEQUENCE [LARGE SCALE GENOMIC DNA]</scope>
    <source>
        <strain evidence="3 4">XHU 5031</strain>
    </source>
</reference>
<comment type="caution">
    <text evidence="3">The sequence shown here is derived from an EMBL/GenBank/DDBJ whole genome shotgun (WGS) entry which is preliminary data.</text>
</comment>
<proteinExistence type="predicted"/>
<dbReference type="EMBL" id="JAFMPK010000025">
    <property type="protein sequence ID" value="MBO0608346.1"/>
    <property type="molecule type" value="Genomic_DNA"/>
</dbReference>
<evidence type="ECO:0008006" key="5">
    <source>
        <dbReference type="Google" id="ProtNLM"/>
    </source>
</evidence>
<keyword evidence="2" id="KW-0732">Signal</keyword>
<evidence type="ECO:0000313" key="4">
    <source>
        <dbReference type="Proteomes" id="UP000664617"/>
    </source>
</evidence>
<organism evidence="3 4">
    <name type="scientific">Myceligenerans salitolerans</name>
    <dbReference type="NCBI Taxonomy" id="1230528"/>
    <lineage>
        <taxon>Bacteria</taxon>
        <taxon>Bacillati</taxon>
        <taxon>Actinomycetota</taxon>
        <taxon>Actinomycetes</taxon>
        <taxon>Micrococcales</taxon>
        <taxon>Promicromonosporaceae</taxon>
        <taxon>Myceligenerans</taxon>
    </lineage>
</organism>
<sequence>MIATSVSALVAALVCGGGLALAHRGDASGPTGAAGTASPLPIPMIMSVEDLEGVDPHDLPGSLERATVRLAEAVRAGEGVYVAARPTAPPRALERLRTALDEASAALEEKPGRDATAKQLTSRVEALDGLRAKILDAAARITAVRTVPSSELPPGTTTLVAPDDDGLVLADDGTAEPTGGTSGGDTVRADGSEGSGSNGSGSGSGTGSGSGGSGSGSGGSGSGDSGGSGGSGSGGNGGNGADDDPAATPTPTPTPTPAPSPAPSSPSPTPAPSPTSSL</sequence>
<reference evidence="4" key="2">
    <citation type="submission" date="2023-07" db="EMBL/GenBank/DDBJ databases">
        <title>Myceligenerans salitolerans sp. nov., a halotolerant actinomycete isolated from a salt lake in Xinjiang, China.</title>
        <authorList>
            <person name="Guan T."/>
        </authorList>
    </citation>
    <scope>NUCLEOTIDE SEQUENCE [LARGE SCALE GENOMIC DNA]</scope>
    <source>
        <strain evidence="4">XHU 5031</strain>
    </source>
</reference>
<protein>
    <recommendedName>
        <fullName evidence="5">DUF5667 domain-containing protein</fullName>
    </recommendedName>
</protein>
<evidence type="ECO:0000256" key="2">
    <source>
        <dbReference type="SAM" id="SignalP"/>
    </source>
</evidence>
<evidence type="ECO:0000313" key="3">
    <source>
        <dbReference type="EMBL" id="MBO0608346.1"/>
    </source>
</evidence>
<feature type="compositionally biased region" description="Gly residues" evidence="1">
    <location>
        <begin position="193"/>
        <end position="240"/>
    </location>
</feature>